<proteinExistence type="predicted"/>
<gene>
    <name evidence="3" type="ORF">C6Y40_12535</name>
</gene>
<dbReference type="AlphaFoldDB" id="A0A2S9V9W2"/>
<dbReference type="InterPro" id="IPR001375">
    <property type="entry name" value="Peptidase_S9_cat"/>
</dbReference>
<keyword evidence="1" id="KW-0378">Hydrolase</keyword>
<sequence length="634" mass="70060">MKKILQQSIVVAGLIAGTAANAEQEISVVESFAIQPAIRSVQLSPDGKQLALVRATSKDGDYIIEIHQTNSLAKEPVTLGADKMRVSGVSWLNNEKIGVSFRQLLEDRGRKYWVTKFAVTDADGKGDWLIPFRDKGNISFSMIDMLVNDPDQILVEVDINNNWIPDVVKLNINNGRTNTVLRGTTKVSNSFGVDNDGEVRIGQGWNRSEQAIETYVRAKGSDDWILLHSASGEDRSNFAVNGFNNQDPDKIYVVAINGEDTTGVYLLDIKSGKYSERLFGLDGLDADGVNFDDDGHVIGYNYTTKFSQTFYEDAEWQAIQDSINGLSPKGRVAVISASDDNSQLVVLTQAANDPGSFYLLSNKKDLIKLGERMPFIDKSKLGKNLYISYKARDGRKINAYVTRPTVGKAPYPTVVLPHGGPWARDSSIFDDWSQLLASHGYLVIQPNFRGSTGYGLDHWKAGDKNWGLTMQDDLDDAANFLVAKGLADKDKLAMFGWSYGGYAAFAATLREPNLYQCTVAGAGVSDLSRINATLNDSPLLSKLQKPTIDGVSPVENVEKANVPILVIHGDIDQRVPIEHSDIFVAELKRLNKEHKYVVLEGADHFSDTLFYDHKMQFYGELIDWLDNKCGIAPQ</sequence>
<evidence type="ECO:0000256" key="1">
    <source>
        <dbReference type="ARBA" id="ARBA00022801"/>
    </source>
</evidence>
<dbReference type="PANTHER" id="PTHR42776:SF27">
    <property type="entry name" value="DIPEPTIDYL PEPTIDASE FAMILY MEMBER 6"/>
    <property type="match status" value="1"/>
</dbReference>
<dbReference type="PANTHER" id="PTHR42776">
    <property type="entry name" value="SERINE PEPTIDASE S9 FAMILY MEMBER"/>
    <property type="match status" value="1"/>
</dbReference>
<keyword evidence="4" id="KW-1185">Reference proteome</keyword>
<name>A0A2S9V9W2_9ALTE</name>
<dbReference type="RefSeq" id="WP_105934871.1">
    <property type="nucleotide sequence ID" value="NZ_PVNP01000136.1"/>
</dbReference>
<dbReference type="SUPFAM" id="SSF82171">
    <property type="entry name" value="DPP6 N-terminal domain-like"/>
    <property type="match status" value="1"/>
</dbReference>
<evidence type="ECO:0000313" key="4">
    <source>
        <dbReference type="Proteomes" id="UP000238949"/>
    </source>
</evidence>
<reference evidence="4" key="1">
    <citation type="journal article" date="2020" name="Int. J. Syst. Evol. Microbiol.">
        <title>Alteromonas alba sp. nov., a marine bacterium isolated from the seawater of the West Pacific Ocean.</title>
        <authorList>
            <person name="Sun C."/>
            <person name="Wu Y.-H."/>
            <person name="Xamxidin M."/>
            <person name="Cheng H."/>
            <person name="Xu X.-W."/>
        </authorList>
    </citation>
    <scope>NUCLEOTIDE SEQUENCE [LARGE SCALE GENOMIC DNA]</scope>
    <source>
        <strain evidence="4">190</strain>
    </source>
</reference>
<dbReference type="Proteomes" id="UP000238949">
    <property type="component" value="Unassembled WGS sequence"/>
</dbReference>
<dbReference type="GO" id="GO:0006508">
    <property type="term" value="P:proteolysis"/>
    <property type="evidence" value="ECO:0007669"/>
    <property type="project" value="InterPro"/>
</dbReference>
<dbReference type="EMBL" id="PVNP01000136">
    <property type="protein sequence ID" value="PRO73232.1"/>
    <property type="molecule type" value="Genomic_DNA"/>
</dbReference>
<evidence type="ECO:0000313" key="3">
    <source>
        <dbReference type="EMBL" id="PRO73232.1"/>
    </source>
</evidence>
<accession>A0A2S9V9W2</accession>
<protein>
    <submittedName>
        <fullName evidence="3">S9 family peptidase</fullName>
    </submittedName>
</protein>
<organism evidence="3 4">
    <name type="scientific">Alteromonas alba</name>
    <dbReference type="NCBI Taxonomy" id="2079529"/>
    <lineage>
        <taxon>Bacteria</taxon>
        <taxon>Pseudomonadati</taxon>
        <taxon>Pseudomonadota</taxon>
        <taxon>Gammaproteobacteria</taxon>
        <taxon>Alteromonadales</taxon>
        <taxon>Alteromonadaceae</taxon>
        <taxon>Alteromonas/Salinimonas group</taxon>
        <taxon>Alteromonas</taxon>
    </lineage>
</organism>
<dbReference type="InterPro" id="IPR029058">
    <property type="entry name" value="AB_hydrolase_fold"/>
</dbReference>
<dbReference type="SUPFAM" id="SSF53474">
    <property type="entry name" value="alpha/beta-Hydrolases"/>
    <property type="match status" value="1"/>
</dbReference>
<dbReference type="Pfam" id="PF00326">
    <property type="entry name" value="Peptidase_S9"/>
    <property type="match status" value="1"/>
</dbReference>
<dbReference type="GO" id="GO:0004252">
    <property type="term" value="F:serine-type endopeptidase activity"/>
    <property type="evidence" value="ECO:0007669"/>
    <property type="project" value="TreeGrafter"/>
</dbReference>
<dbReference type="Gene3D" id="3.40.50.1820">
    <property type="entry name" value="alpha/beta hydrolase"/>
    <property type="match status" value="1"/>
</dbReference>
<feature type="domain" description="Peptidase S9 prolyl oligopeptidase catalytic" evidence="2">
    <location>
        <begin position="433"/>
        <end position="629"/>
    </location>
</feature>
<comment type="caution">
    <text evidence="3">The sequence shown here is derived from an EMBL/GenBank/DDBJ whole genome shotgun (WGS) entry which is preliminary data.</text>
</comment>
<dbReference type="OrthoDB" id="4269629at2"/>
<evidence type="ECO:0000259" key="2">
    <source>
        <dbReference type="Pfam" id="PF00326"/>
    </source>
</evidence>